<dbReference type="OrthoDB" id="9814707at2"/>
<gene>
    <name evidence="1" type="ORF">GCM10011574_27590</name>
</gene>
<protein>
    <recommendedName>
        <fullName evidence="3">DUF1349 domain-containing protein</fullName>
    </recommendedName>
</protein>
<dbReference type="PANTHER" id="PTHR35332:SF2">
    <property type="entry name" value="REGULATION OF ENOLASE PROTEIN 1"/>
    <property type="match status" value="1"/>
</dbReference>
<name>A0A8H9LGA7_9ACTN</name>
<dbReference type="InterPro" id="IPR013320">
    <property type="entry name" value="ConA-like_dom_sf"/>
</dbReference>
<dbReference type="Pfam" id="PF07081">
    <property type="entry name" value="DUF1349"/>
    <property type="match status" value="1"/>
</dbReference>
<comment type="caution">
    <text evidence="1">The sequence shown here is derived from an EMBL/GenBank/DDBJ whole genome shotgun (WGS) entry which is preliminary data.</text>
</comment>
<dbReference type="EMBL" id="BMMN01000004">
    <property type="protein sequence ID" value="GGO10728.1"/>
    <property type="molecule type" value="Genomic_DNA"/>
</dbReference>
<reference evidence="1" key="1">
    <citation type="journal article" date="2014" name="Int. J. Syst. Evol. Microbiol.">
        <title>Complete genome sequence of Corynebacterium casei LMG S-19264T (=DSM 44701T), isolated from a smear-ripened cheese.</title>
        <authorList>
            <consortium name="US DOE Joint Genome Institute (JGI-PGF)"/>
            <person name="Walter F."/>
            <person name="Albersmeier A."/>
            <person name="Kalinowski J."/>
            <person name="Ruckert C."/>
        </authorList>
    </citation>
    <scope>NUCLEOTIDE SEQUENCE</scope>
    <source>
        <strain evidence="1">CGMCC 4.7138</strain>
    </source>
</reference>
<dbReference type="Gene3D" id="2.60.120.200">
    <property type="match status" value="1"/>
</dbReference>
<dbReference type="InterPro" id="IPR015987">
    <property type="entry name" value="UCP022704"/>
</dbReference>
<sequence length="186" mass="20172">MAFDDFRWINEPAEWSQTGDGLRAVAGAQSDLWQKTHYGYSYDTAHMFGRQVTGDARLTVTFDADYAEQYDQAGAVLRIDEENWIKAGVEFVDGGHQLSVVVTRGFSDWSVTPAPGGLVSATFDLERAGDAVTVRYGVNGAEPEHLLRLAYFPPQAPALAGVMCAAPTGKGFETRFSRVSLDSGGV</sequence>
<accession>A0A8H9LGA7</accession>
<evidence type="ECO:0008006" key="3">
    <source>
        <dbReference type="Google" id="ProtNLM"/>
    </source>
</evidence>
<evidence type="ECO:0000313" key="2">
    <source>
        <dbReference type="Proteomes" id="UP000653480"/>
    </source>
</evidence>
<dbReference type="PANTHER" id="PTHR35332">
    <property type="entry name" value="REGULATION OF ENOLASE PROTEIN 1"/>
    <property type="match status" value="1"/>
</dbReference>
<proteinExistence type="predicted"/>
<keyword evidence="2" id="KW-1185">Reference proteome</keyword>
<dbReference type="GeneID" id="97244950"/>
<dbReference type="InterPro" id="IPR009784">
    <property type="entry name" value="DUF1349"/>
</dbReference>
<reference evidence="1" key="2">
    <citation type="submission" date="2020-09" db="EMBL/GenBank/DDBJ databases">
        <authorList>
            <person name="Sun Q."/>
            <person name="Zhou Y."/>
        </authorList>
    </citation>
    <scope>NUCLEOTIDE SEQUENCE</scope>
    <source>
        <strain evidence="1">CGMCC 4.7138</strain>
    </source>
</reference>
<evidence type="ECO:0000313" key="1">
    <source>
        <dbReference type="EMBL" id="GGO10728.1"/>
    </source>
</evidence>
<dbReference type="Proteomes" id="UP000653480">
    <property type="component" value="Unassembled WGS sequence"/>
</dbReference>
<dbReference type="RefSeq" id="WP_142568323.1">
    <property type="nucleotide sequence ID" value="NZ_BMMN01000004.1"/>
</dbReference>
<dbReference type="SUPFAM" id="SSF49899">
    <property type="entry name" value="Concanavalin A-like lectins/glucanases"/>
    <property type="match status" value="1"/>
</dbReference>
<dbReference type="PIRSF" id="PIRSF022704">
    <property type="entry name" value="UCP022704"/>
    <property type="match status" value="1"/>
</dbReference>
<organism evidence="1 2">
    <name type="scientific">Microbispora bryophytorum</name>
    <dbReference type="NCBI Taxonomy" id="1460882"/>
    <lineage>
        <taxon>Bacteria</taxon>
        <taxon>Bacillati</taxon>
        <taxon>Actinomycetota</taxon>
        <taxon>Actinomycetes</taxon>
        <taxon>Streptosporangiales</taxon>
        <taxon>Streptosporangiaceae</taxon>
        <taxon>Microbispora</taxon>
    </lineage>
</organism>
<dbReference type="AlphaFoldDB" id="A0A8H9LGA7"/>